<feature type="transmembrane region" description="Helical" evidence="1">
    <location>
        <begin position="86"/>
        <end position="106"/>
    </location>
</feature>
<dbReference type="OrthoDB" id="8949026at2759"/>
<dbReference type="PANTHER" id="PTHR48018">
    <property type="entry name" value="OLFACTORY RECEPTOR"/>
    <property type="match status" value="1"/>
</dbReference>
<dbReference type="EMBL" id="MKHE01000002">
    <property type="protein sequence ID" value="OWK17135.1"/>
    <property type="molecule type" value="Genomic_DNA"/>
</dbReference>
<dbReference type="AlphaFoldDB" id="A0A212DFV5"/>
<keyword evidence="3" id="KW-1185">Reference proteome</keyword>
<comment type="caution">
    <text evidence="2">The sequence shown here is derived from an EMBL/GenBank/DDBJ whole genome shotgun (WGS) entry which is preliminary data.</text>
</comment>
<keyword evidence="1" id="KW-0472">Membrane</keyword>
<name>A0A212DFV5_CEREH</name>
<reference evidence="2 3" key="1">
    <citation type="journal article" date="2018" name="Mol. Genet. Genomics">
        <title>The red deer Cervus elaphus genome CerEla1.0: sequencing, annotating, genes, and chromosomes.</title>
        <authorList>
            <person name="Bana N.A."/>
            <person name="Nyiri A."/>
            <person name="Nagy J."/>
            <person name="Frank K."/>
            <person name="Nagy T."/>
            <person name="Steger V."/>
            <person name="Schiller M."/>
            <person name="Lakatos P."/>
            <person name="Sugar L."/>
            <person name="Horn P."/>
            <person name="Barta E."/>
            <person name="Orosz L."/>
        </authorList>
    </citation>
    <scope>NUCLEOTIDE SEQUENCE [LARGE SCALE GENOMIC DNA]</scope>
    <source>
        <strain evidence="2">Hungarian</strain>
    </source>
</reference>
<accession>A0A212DFV5</accession>
<evidence type="ECO:0008006" key="4">
    <source>
        <dbReference type="Google" id="ProtNLM"/>
    </source>
</evidence>
<organism evidence="2 3">
    <name type="scientific">Cervus elaphus hippelaphus</name>
    <name type="common">European red deer</name>
    <dbReference type="NCBI Taxonomy" id="46360"/>
    <lineage>
        <taxon>Eukaryota</taxon>
        <taxon>Metazoa</taxon>
        <taxon>Chordata</taxon>
        <taxon>Craniata</taxon>
        <taxon>Vertebrata</taxon>
        <taxon>Euteleostomi</taxon>
        <taxon>Mammalia</taxon>
        <taxon>Eutheria</taxon>
        <taxon>Laurasiatheria</taxon>
        <taxon>Artiodactyla</taxon>
        <taxon>Ruminantia</taxon>
        <taxon>Pecora</taxon>
        <taxon>Cervidae</taxon>
        <taxon>Cervinae</taxon>
        <taxon>Cervus</taxon>
    </lineage>
</organism>
<dbReference type="SUPFAM" id="SSF81321">
    <property type="entry name" value="Family A G protein-coupled receptor-like"/>
    <property type="match status" value="2"/>
</dbReference>
<evidence type="ECO:0000256" key="1">
    <source>
        <dbReference type="SAM" id="Phobius"/>
    </source>
</evidence>
<feature type="non-terminal residue" evidence="2">
    <location>
        <position position="129"/>
    </location>
</feature>
<dbReference type="Proteomes" id="UP000242450">
    <property type="component" value="Chromosome 2"/>
</dbReference>
<protein>
    <recommendedName>
        <fullName evidence="4">G-protein coupled receptors family 1 profile domain-containing protein</fullName>
    </recommendedName>
</protein>
<dbReference type="Gene3D" id="1.20.1070.10">
    <property type="entry name" value="Rhodopsin 7-helix transmembrane proteins"/>
    <property type="match status" value="1"/>
</dbReference>
<keyword evidence="1" id="KW-0812">Transmembrane</keyword>
<evidence type="ECO:0000313" key="3">
    <source>
        <dbReference type="Proteomes" id="UP000242450"/>
    </source>
</evidence>
<keyword evidence="1" id="KW-1133">Transmembrane helix</keyword>
<proteinExistence type="predicted"/>
<evidence type="ECO:0000313" key="2">
    <source>
        <dbReference type="EMBL" id="OWK17135.1"/>
    </source>
</evidence>
<sequence length="129" mass="14835">MEKAAVSLFFGSCAFMYLKASSAAFLDEQNISSLFYTNVVAMMNPLIFSLRNKDIPLEKNGFWKCLFCGRIHSVGLTDHIDLQLPLFYLFLGMYMFFFAISEIYMLTSMAYDHYMAICKPLLYHVAMSP</sequence>
<gene>
    <name evidence="2" type="ORF">Celaphus_00013530</name>
</gene>